<dbReference type="InterPro" id="IPR005829">
    <property type="entry name" value="Sugar_transporter_CS"/>
</dbReference>
<feature type="transmembrane region" description="Helical" evidence="7">
    <location>
        <begin position="297"/>
        <end position="316"/>
    </location>
</feature>
<feature type="transmembrane region" description="Helical" evidence="7">
    <location>
        <begin position="322"/>
        <end position="344"/>
    </location>
</feature>
<accession>A0ABP4Z0D5</accession>
<proteinExistence type="inferred from homology"/>
<dbReference type="Proteomes" id="UP001501746">
    <property type="component" value="Unassembled WGS sequence"/>
</dbReference>
<keyword evidence="10" id="KW-1185">Reference proteome</keyword>
<comment type="caution">
    <text evidence="9">The sequence shown here is derived from an EMBL/GenBank/DDBJ whole genome shotgun (WGS) entry which is preliminary data.</text>
</comment>
<keyword evidence="3" id="KW-1003">Cell membrane</keyword>
<evidence type="ECO:0000256" key="7">
    <source>
        <dbReference type="SAM" id="Phobius"/>
    </source>
</evidence>
<evidence type="ECO:0000259" key="8">
    <source>
        <dbReference type="PROSITE" id="PS50850"/>
    </source>
</evidence>
<keyword evidence="6 7" id="KW-0472">Membrane</keyword>
<feature type="transmembrane region" description="Helical" evidence="7">
    <location>
        <begin position="55"/>
        <end position="78"/>
    </location>
</feature>
<dbReference type="PROSITE" id="PS51257">
    <property type="entry name" value="PROKAR_LIPOPROTEIN"/>
    <property type="match status" value="1"/>
</dbReference>
<evidence type="ECO:0000313" key="10">
    <source>
        <dbReference type="Proteomes" id="UP001501746"/>
    </source>
</evidence>
<dbReference type="SUPFAM" id="SSF103473">
    <property type="entry name" value="MFS general substrate transporter"/>
    <property type="match status" value="1"/>
</dbReference>
<dbReference type="PROSITE" id="PS00216">
    <property type="entry name" value="SUGAR_TRANSPORT_1"/>
    <property type="match status" value="1"/>
</dbReference>
<feature type="transmembrane region" description="Helical" evidence="7">
    <location>
        <begin position="90"/>
        <end position="108"/>
    </location>
</feature>
<evidence type="ECO:0000256" key="5">
    <source>
        <dbReference type="ARBA" id="ARBA00022989"/>
    </source>
</evidence>
<feature type="transmembrane region" description="Helical" evidence="7">
    <location>
        <begin position="356"/>
        <end position="378"/>
    </location>
</feature>
<keyword evidence="4 7" id="KW-0812">Transmembrane</keyword>
<dbReference type="PRINTS" id="PR01035">
    <property type="entry name" value="TCRTETA"/>
</dbReference>
<reference evidence="10" key="1">
    <citation type="journal article" date="2019" name="Int. J. Syst. Evol. Microbiol.">
        <title>The Global Catalogue of Microorganisms (GCM) 10K type strain sequencing project: providing services to taxonomists for standard genome sequencing and annotation.</title>
        <authorList>
            <consortium name="The Broad Institute Genomics Platform"/>
            <consortium name="The Broad Institute Genome Sequencing Center for Infectious Disease"/>
            <person name="Wu L."/>
            <person name="Ma J."/>
        </authorList>
    </citation>
    <scope>NUCLEOTIDE SEQUENCE [LARGE SCALE GENOMIC DNA]</scope>
    <source>
        <strain evidence="10">JCM 14323</strain>
    </source>
</reference>
<name>A0ABP4Z0D5_9MICO</name>
<evidence type="ECO:0000256" key="6">
    <source>
        <dbReference type="ARBA" id="ARBA00023136"/>
    </source>
</evidence>
<feature type="transmembrane region" description="Helical" evidence="7">
    <location>
        <begin position="384"/>
        <end position="407"/>
    </location>
</feature>
<dbReference type="InterPro" id="IPR011701">
    <property type="entry name" value="MFS"/>
</dbReference>
<evidence type="ECO:0000256" key="1">
    <source>
        <dbReference type="ARBA" id="ARBA00004651"/>
    </source>
</evidence>
<keyword evidence="5 7" id="KW-1133">Transmembrane helix</keyword>
<feature type="transmembrane region" description="Helical" evidence="7">
    <location>
        <begin position="268"/>
        <end position="285"/>
    </location>
</feature>
<feature type="domain" description="Major facilitator superfamily (MFS) profile" evidence="8">
    <location>
        <begin position="21"/>
        <end position="411"/>
    </location>
</feature>
<dbReference type="InterPro" id="IPR001958">
    <property type="entry name" value="Tet-R_TetA/multi-R_MdtG-like"/>
</dbReference>
<protein>
    <submittedName>
        <fullName evidence="9">MFS transporter</fullName>
    </submittedName>
</protein>
<feature type="transmembrane region" description="Helical" evidence="7">
    <location>
        <begin position="180"/>
        <end position="198"/>
    </location>
</feature>
<dbReference type="InterPro" id="IPR036259">
    <property type="entry name" value="MFS_trans_sf"/>
</dbReference>
<evidence type="ECO:0000256" key="3">
    <source>
        <dbReference type="ARBA" id="ARBA00022475"/>
    </source>
</evidence>
<dbReference type="PANTHER" id="PTHR43124:SF3">
    <property type="entry name" value="CHLORAMPHENICOL EFFLUX PUMP RV0191"/>
    <property type="match status" value="1"/>
</dbReference>
<sequence>MGHRAAERRADPTHRRAGASQAAPLLAASCMPVLGSVLITPVLPQLSAHFGAAPMSAVLVPMIVVLPALMIALFAPFAGQIVDRFGRKPLLFWALIAYAAVGTVPAWFDDLGVILASRVLVGICEAAIMTACTTLLVDYFPGERRRNRYLALQTVVTTIAATAFILLGGALGWVGWQTPFWVYAVSLIIASVMSTLLWEPSDADADARMIEAHSFSAGRFRPRGRVPWERIGVPLLVSVFGGFTFYVMVLEVGYLVVGTGVAIDDTHVIGWVAAVCSLATVLGGLSFPRVSRLPRGFFLPAAFVLQGVGMLAVWLVPSGGVIFGAVLASFGSGLLLPALITWVVSAANFGDRGRITGLWTAAFFFGQFLTPIGMAAVTAGVGSLTAAVGVVGVVAVVIAFAVAAALLPSASDPG</sequence>
<evidence type="ECO:0000256" key="4">
    <source>
        <dbReference type="ARBA" id="ARBA00022692"/>
    </source>
</evidence>
<feature type="transmembrane region" description="Helical" evidence="7">
    <location>
        <begin position="114"/>
        <end position="137"/>
    </location>
</feature>
<feature type="transmembrane region" description="Helical" evidence="7">
    <location>
        <begin position="149"/>
        <end position="174"/>
    </location>
</feature>
<dbReference type="EMBL" id="BAAANK010000005">
    <property type="protein sequence ID" value="GAA1836377.1"/>
    <property type="molecule type" value="Genomic_DNA"/>
</dbReference>
<organism evidence="9 10">
    <name type="scientific">Agromyces salentinus</name>
    <dbReference type="NCBI Taxonomy" id="269421"/>
    <lineage>
        <taxon>Bacteria</taxon>
        <taxon>Bacillati</taxon>
        <taxon>Actinomycetota</taxon>
        <taxon>Actinomycetes</taxon>
        <taxon>Micrococcales</taxon>
        <taxon>Microbacteriaceae</taxon>
        <taxon>Agromyces</taxon>
    </lineage>
</organism>
<dbReference type="Gene3D" id="1.20.1250.20">
    <property type="entry name" value="MFS general substrate transporter like domains"/>
    <property type="match status" value="1"/>
</dbReference>
<dbReference type="InterPro" id="IPR020846">
    <property type="entry name" value="MFS_dom"/>
</dbReference>
<dbReference type="Pfam" id="PF07690">
    <property type="entry name" value="MFS_1"/>
    <property type="match status" value="1"/>
</dbReference>
<dbReference type="PROSITE" id="PS50850">
    <property type="entry name" value="MFS"/>
    <property type="match status" value="1"/>
</dbReference>
<comment type="subcellular location">
    <subcellularLocation>
        <location evidence="1">Cell membrane</location>
        <topology evidence="1">Multi-pass membrane protein</topology>
    </subcellularLocation>
</comment>
<dbReference type="RefSeq" id="WP_157428698.1">
    <property type="nucleotide sequence ID" value="NZ_BAAANK010000005.1"/>
</dbReference>
<dbReference type="InterPro" id="IPR050189">
    <property type="entry name" value="MFS_Efflux_Transporters"/>
</dbReference>
<gene>
    <name evidence="9" type="ORF">GCM10009750_21580</name>
</gene>
<comment type="similarity">
    <text evidence="2">Belongs to the major facilitator superfamily. TCR/Tet family.</text>
</comment>
<dbReference type="PANTHER" id="PTHR43124">
    <property type="entry name" value="PURINE EFFLUX PUMP PBUE"/>
    <property type="match status" value="1"/>
</dbReference>
<feature type="transmembrane region" description="Helical" evidence="7">
    <location>
        <begin position="231"/>
        <end position="256"/>
    </location>
</feature>
<evidence type="ECO:0000256" key="2">
    <source>
        <dbReference type="ARBA" id="ARBA00007520"/>
    </source>
</evidence>
<evidence type="ECO:0000313" key="9">
    <source>
        <dbReference type="EMBL" id="GAA1836377.1"/>
    </source>
</evidence>
<feature type="transmembrane region" description="Helical" evidence="7">
    <location>
        <begin position="21"/>
        <end position="43"/>
    </location>
</feature>
<dbReference type="CDD" id="cd17473">
    <property type="entry name" value="MFS_arabinose_efflux_permease_like"/>
    <property type="match status" value="1"/>
</dbReference>